<feature type="domain" description="DISARM protein DrmE C-terminal" evidence="1">
    <location>
        <begin position="427"/>
        <end position="601"/>
    </location>
</feature>
<evidence type="ECO:0000313" key="2">
    <source>
        <dbReference type="EMBL" id="ORC37372.1"/>
    </source>
</evidence>
<protein>
    <recommendedName>
        <fullName evidence="1">DISARM protein DrmE C-terminal domain-containing protein</fullName>
    </recommendedName>
</protein>
<dbReference type="AlphaFoldDB" id="A0A1Y1S1J6"/>
<evidence type="ECO:0000259" key="1">
    <source>
        <dbReference type="Pfam" id="PF24957"/>
    </source>
</evidence>
<accession>A0A1Y1S1J6</accession>
<organism evidence="2 3">
    <name type="scientific">Marispirochaeta aestuarii</name>
    <dbReference type="NCBI Taxonomy" id="1963862"/>
    <lineage>
        <taxon>Bacteria</taxon>
        <taxon>Pseudomonadati</taxon>
        <taxon>Spirochaetota</taxon>
        <taxon>Spirochaetia</taxon>
        <taxon>Spirochaetales</taxon>
        <taxon>Spirochaetaceae</taxon>
        <taxon>Marispirochaeta</taxon>
    </lineage>
</organism>
<keyword evidence="3" id="KW-1185">Reference proteome</keyword>
<gene>
    <name evidence="2" type="ORF">B4O97_04050</name>
</gene>
<dbReference type="Proteomes" id="UP000192343">
    <property type="component" value="Unassembled WGS sequence"/>
</dbReference>
<dbReference type="Pfam" id="PF24957">
    <property type="entry name" value="DrmE_C"/>
    <property type="match status" value="1"/>
</dbReference>
<dbReference type="EMBL" id="MWQY01000003">
    <property type="protein sequence ID" value="ORC37372.1"/>
    <property type="molecule type" value="Genomic_DNA"/>
</dbReference>
<evidence type="ECO:0000313" key="3">
    <source>
        <dbReference type="Proteomes" id="UP000192343"/>
    </source>
</evidence>
<reference evidence="2 3" key="1">
    <citation type="submission" date="2017-03" db="EMBL/GenBank/DDBJ databases">
        <title>Draft Genome sequence of Marispirochaeta sp. strain JC444.</title>
        <authorList>
            <person name="Shivani Y."/>
            <person name="Subhash Y."/>
            <person name="Sasikala C."/>
            <person name="Ramana C."/>
        </authorList>
    </citation>
    <scope>NUCLEOTIDE SEQUENCE [LARGE SCALE GENOMIC DNA]</scope>
    <source>
        <strain evidence="2 3">JC444</strain>
    </source>
</reference>
<proteinExistence type="predicted"/>
<dbReference type="InterPro" id="IPR056666">
    <property type="entry name" value="DrmE_C"/>
</dbReference>
<name>A0A1Y1S1J6_9SPIO</name>
<sequence>MEQREQERDFVQPDWEDAFQRHKCDLSERLLGSKCFMGIDRVHPTGRVVKGSRPVLGRYTSHSEYRPHIQVPANRRPGEFGLRTLAEADVVLADIQFYRGIRGRKIVSSILGIREDSAPTVIVAASPSDLLGLPMDIENVAETFLPVLPPPVFIGGGVVSVGGTRLSAQRSLDLALEGLSDMSGELDRLVRLARAAWWSLRQAVDNYENRELARYFAALERLQNARPEEASMLTYCTELLTATAADVAIQQERLDAAVASIIHEEGNGQLLVLVRDQRTALSVEHSVASVLGIDTKGLHELGVTTRWVGQRGLHRSYERAIVIGYSGMATLDAILSHRVKNAQLVMDPLEVRAAWYGANSMIELLKSVGQSAAAEPLESLMAALEPYVPPFADTAELPIGMDVAGTTIKTESNEIDNDFRANAGEVTLVFEDGTIMTTGQHTRFEVLGAAGGHTTVTFAENLQIGDKIVMLDDDSHELFSERRIAMLDAGVLKEFAAAREEWLLIVKSVYSENRPSLRKITRVLAERGHPVTYSTIRSWITFKDIDAASTPASWERFRAFAAALGVSLYEPDLRRYFDRIKRWRVLHRKAGRDLARAIRASYSSRLGPLTLAQIEREWGMSVSQLMSAAQMRVVDDIIKCEEEAYVDI</sequence>
<comment type="caution">
    <text evidence="2">The sequence shown here is derived from an EMBL/GenBank/DDBJ whole genome shotgun (WGS) entry which is preliminary data.</text>
</comment>